<dbReference type="GO" id="GO:0010468">
    <property type="term" value="P:regulation of gene expression"/>
    <property type="evidence" value="ECO:0007669"/>
    <property type="project" value="InterPro"/>
</dbReference>
<keyword evidence="2" id="KW-0560">Oxidoreductase</keyword>
<keyword evidence="1" id="KW-1133">Transmembrane helix</keyword>
<feature type="transmembrane region" description="Helical" evidence="1">
    <location>
        <begin position="97"/>
        <end position="122"/>
    </location>
</feature>
<dbReference type="eggNOG" id="COG3180">
    <property type="taxonomic scope" value="Bacteria"/>
</dbReference>
<dbReference type="Pfam" id="PF05145">
    <property type="entry name" value="AbrB"/>
    <property type="match status" value="1"/>
</dbReference>
<dbReference type="EMBL" id="CM001377">
    <property type="protein sequence ID" value="EHM10609.1"/>
    <property type="molecule type" value="Genomic_DNA"/>
</dbReference>
<gene>
    <name evidence="2" type="ORF">TheveDRAFT_1491</name>
</gene>
<dbReference type="GO" id="GO:0004497">
    <property type="term" value="F:monooxygenase activity"/>
    <property type="evidence" value="ECO:0007669"/>
    <property type="project" value="UniProtKB-KW"/>
</dbReference>
<reference evidence="2 3" key="1">
    <citation type="submission" date="2011-10" db="EMBL/GenBank/DDBJ databases">
        <title>The Noncontiguous Finished genome of Thermanaerovibrio velox DSM 12556.</title>
        <authorList>
            <consortium name="US DOE Joint Genome Institute (JGI-PGF)"/>
            <person name="Lucas S."/>
            <person name="Copeland A."/>
            <person name="Lapidus A."/>
            <person name="Glavina del Rio T."/>
            <person name="Dalin E."/>
            <person name="Tice H."/>
            <person name="Bruce D."/>
            <person name="Goodwin L."/>
            <person name="Pitluck S."/>
            <person name="Peters L."/>
            <person name="Mikhailova N."/>
            <person name="Teshima H."/>
            <person name="Kyrpides N."/>
            <person name="Mavromatis K."/>
            <person name="Ivanova N."/>
            <person name="Markowitz V."/>
            <person name="Cheng J.-F."/>
            <person name="Hugenholtz P."/>
            <person name="Woyke T."/>
            <person name="Wu D."/>
            <person name="Spring S."/>
            <person name="Brambilla E.-M."/>
            <person name="Klenk H.-P."/>
            <person name="Eisen J.A."/>
        </authorList>
    </citation>
    <scope>NUCLEOTIDE SEQUENCE [LARGE SCALE GENOMIC DNA]</scope>
    <source>
        <strain evidence="2 3">DSM 12556</strain>
    </source>
</reference>
<evidence type="ECO:0000313" key="3">
    <source>
        <dbReference type="Proteomes" id="UP000005730"/>
    </source>
</evidence>
<dbReference type="HOGENOM" id="CLU_112829_1_0_0"/>
<dbReference type="PANTHER" id="PTHR38457">
    <property type="entry name" value="REGULATOR ABRB-RELATED"/>
    <property type="match status" value="1"/>
</dbReference>
<protein>
    <submittedName>
        <fullName evidence="2">Putative ammonia monooxygenase</fullName>
    </submittedName>
</protein>
<proteinExistence type="predicted"/>
<feature type="transmembrane region" description="Helical" evidence="1">
    <location>
        <begin position="20"/>
        <end position="38"/>
    </location>
</feature>
<dbReference type="Proteomes" id="UP000005730">
    <property type="component" value="Chromosome"/>
</dbReference>
<feature type="transmembrane region" description="Helical" evidence="1">
    <location>
        <begin position="159"/>
        <end position="181"/>
    </location>
</feature>
<sequence length="183" mass="19302">MGKFWPFFRLWMGGDILPGLLKEALVALGVLVFGFLGLRLKIPAGAMAVGILGGLAVKALLGVSDSRLPGWVSAVSQCLVAYVLVRSSELVSFRRALGLLPYAVVYSLMLVGFCVVMALVFMRLCGMDFSTSLFATSPGGLSGVVIAAVETGADGAVTVLFNLCRILCILVILPMLAGFVLNR</sequence>
<keyword evidence="1" id="KW-0472">Membrane</keyword>
<feature type="transmembrane region" description="Helical" evidence="1">
    <location>
        <begin position="45"/>
        <end position="62"/>
    </location>
</feature>
<dbReference type="AlphaFoldDB" id="H0UPH8"/>
<organism evidence="2 3">
    <name type="scientific">Thermanaerovibrio velox DSM 12556</name>
    <dbReference type="NCBI Taxonomy" id="926567"/>
    <lineage>
        <taxon>Bacteria</taxon>
        <taxon>Thermotogati</taxon>
        <taxon>Synergistota</taxon>
        <taxon>Synergistia</taxon>
        <taxon>Synergistales</taxon>
        <taxon>Synergistaceae</taxon>
        <taxon>Thermanaerovibrio</taxon>
    </lineage>
</organism>
<evidence type="ECO:0000313" key="2">
    <source>
        <dbReference type="EMBL" id="EHM10609.1"/>
    </source>
</evidence>
<keyword evidence="3" id="KW-1185">Reference proteome</keyword>
<keyword evidence="2" id="KW-0503">Monooxygenase</keyword>
<accession>H0UPH8</accession>
<name>H0UPH8_9BACT</name>
<dbReference type="PANTHER" id="PTHR38457:SF1">
    <property type="entry name" value="REGULATOR ABRB-RELATED"/>
    <property type="match status" value="1"/>
</dbReference>
<dbReference type="InterPro" id="IPR007820">
    <property type="entry name" value="AbrB_fam"/>
</dbReference>
<keyword evidence="1" id="KW-0812">Transmembrane</keyword>
<evidence type="ECO:0000256" key="1">
    <source>
        <dbReference type="SAM" id="Phobius"/>
    </source>
</evidence>
<dbReference type="GO" id="GO:0016020">
    <property type="term" value="C:membrane"/>
    <property type="evidence" value="ECO:0007669"/>
    <property type="project" value="InterPro"/>
</dbReference>
<dbReference type="STRING" id="926567.TheveDRAFT_1491"/>